<dbReference type="InterPro" id="IPR011006">
    <property type="entry name" value="CheY-like_superfamily"/>
</dbReference>
<dbReference type="RefSeq" id="WP_128532000.1">
    <property type="nucleotide sequence ID" value="NZ_SBIW01000001.1"/>
</dbReference>
<dbReference type="Proteomes" id="UP000286701">
    <property type="component" value="Unassembled WGS sequence"/>
</dbReference>
<dbReference type="Gene3D" id="1.10.287.130">
    <property type="match status" value="1"/>
</dbReference>
<accession>A0A444MV33</accession>
<evidence type="ECO:0000259" key="9">
    <source>
        <dbReference type="PROSITE" id="PS50110"/>
    </source>
</evidence>
<evidence type="ECO:0000259" key="8">
    <source>
        <dbReference type="PROSITE" id="PS50109"/>
    </source>
</evidence>
<dbReference type="Gene3D" id="2.60.40.10">
    <property type="entry name" value="Immunoglobulins"/>
    <property type="match status" value="1"/>
</dbReference>
<dbReference type="InterPro" id="IPR011123">
    <property type="entry name" value="Y_Y_Y"/>
</dbReference>
<keyword evidence="3 6" id="KW-0597">Phosphoprotein</keyword>
<organism evidence="10 11">
    <name type="scientific">Mucilaginibacter gilvus</name>
    <dbReference type="NCBI Taxonomy" id="2305909"/>
    <lineage>
        <taxon>Bacteria</taxon>
        <taxon>Pseudomonadati</taxon>
        <taxon>Bacteroidota</taxon>
        <taxon>Sphingobacteriia</taxon>
        <taxon>Sphingobacteriales</taxon>
        <taxon>Sphingobacteriaceae</taxon>
        <taxon>Mucilaginibacter</taxon>
    </lineage>
</organism>
<feature type="modified residue" description="4-aspartylphosphate" evidence="6">
    <location>
        <position position="1171"/>
    </location>
</feature>
<dbReference type="InterPro" id="IPR018060">
    <property type="entry name" value="HTH_AraC"/>
</dbReference>
<dbReference type="SUPFAM" id="SSF63829">
    <property type="entry name" value="Calcium-dependent phosphotriesterase"/>
    <property type="match status" value="4"/>
</dbReference>
<dbReference type="CDD" id="cd00146">
    <property type="entry name" value="PKD"/>
    <property type="match status" value="1"/>
</dbReference>
<dbReference type="OrthoDB" id="9809670at2"/>
<protein>
    <recommendedName>
        <fullName evidence="2">histidine kinase</fullName>
        <ecNumber evidence="2">2.7.13.3</ecNumber>
    </recommendedName>
</protein>
<evidence type="ECO:0000256" key="1">
    <source>
        <dbReference type="ARBA" id="ARBA00000085"/>
    </source>
</evidence>
<evidence type="ECO:0000256" key="5">
    <source>
        <dbReference type="ARBA" id="ARBA00023163"/>
    </source>
</evidence>
<dbReference type="InterPro" id="IPR003661">
    <property type="entry name" value="HisK_dim/P_dom"/>
</dbReference>
<dbReference type="SUPFAM" id="SSF52172">
    <property type="entry name" value="CheY-like"/>
    <property type="match status" value="1"/>
</dbReference>
<evidence type="ECO:0000256" key="2">
    <source>
        <dbReference type="ARBA" id="ARBA00012438"/>
    </source>
</evidence>
<dbReference type="Gene3D" id="2.130.10.10">
    <property type="entry name" value="YVTN repeat-like/Quinoprotein amine dehydrogenase"/>
    <property type="match status" value="2"/>
</dbReference>
<dbReference type="InterPro" id="IPR009057">
    <property type="entry name" value="Homeodomain-like_sf"/>
</dbReference>
<dbReference type="Pfam" id="PF07495">
    <property type="entry name" value="Y_Y_Y"/>
    <property type="match status" value="1"/>
</dbReference>
<evidence type="ECO:0000313" key="10">
    <source>
        <dbReference type="EMBL" id="RWY57494.1"/>
    </source>
</evidence>
<keyword evidence="4" id="KW-0805">Transcription regulation</keyword>
<dbReference type="SMART" id="SM00342">
    <property type="entry name" value="HTH_ARAC"/>
    <property type="match status" value="1"/>
</dbReference>
<dbReference type="InterPro" id="IPR036890">
    <property type="entry name" value="HATPase_C_sf"/>
</dbReference>
<dbReference type="InterPro" id="IPR001789">
    <property type="entry name" value="Sig_transdc_resp-reg_receiver"/>
</dbReference>
<feature type="domain" description="HTH araC/xylS-type" evidence="7">
    <location>
        <begin position="1270"/>
        <end position="1369"/>
    </location>
</feature>
<dbReference type="Pfam" id="PF02518">
    <property type="entry name" value="HATPase_c"/>
    <property type="match status" value="1"/>
</dbReference>
<evidence type="ECO:0000259" key="7">
    <source>
        <dbReference type="PROSITE" id="PS01124"/>
    </source>
</evidence>
<dbReference type="InterPro" id="IPR015943">
    <property type="entry name" value="WD40/YVTN_repeat-like_dom_sf"/>
</dbReference>
<evidence type="ECO:0000256" key="4">
    <source>
        <dbReference type="ARBA" id="ARBA00023015"/>
    </source>
</evidence>
<dbReference type="Pfam" id="PF00072">
    <property type="entry name" value="Response_reg"/>
    <property type="match status" value="1"/>
</dbReference>
<dbReference type="PANTHER" id="PTHR43547">
    <property type="entry name" value="TWO-COMPONENT HISTIDINE KINASE"/>
    <property type="match status" value="1"/>
</dbReference>
<dbReference type="Pfam" id="PF07494">
    <property type="entry name" value="Reg_prop"/>
    <property type="match status" value="9"/>
</dbReference>
<feature type="domain" description="Histidine kinase" evidence="8">
    <location>
        <begin position="842"/>
        <end position="1074"/>
    </location>
</feature>
<keyword evidence="11" id="KW-1185">Reference proteome</keyword>
<dbReference type="GO" id="GO:0043565">
    <property type="term" value="F:sequence-specific DNA binding"/>
    <property type="evidence" value="ECO:0007669"/>
    <property type="project" value="InterPro"/>
</dbReference>
<dbReference type="Pfam" id="PF00512">
    <property type="entry name" value="HisKA"/>
    <property type="match status" value="1"/>
</dbReference>
<dbReference type="GO" id="GO:0003700">
    <property type="term" value="F:DNA-binding transcription factor activity"/>
    <property type="evidence" value="ECO:0007669"/>
    <property type="project" value="InterPro"/>
</dbReference>
<dbReference type="SMART" id="SM00388">
    <property type="entry name" value="HisKA"/>
    <property type="match status" value="1"/>
</dbReference>
<dbReference type="InterPro" id="IPR004358">
    <property type="entry name" value="Sig_transdc_His_kin-like_C"/>
</dbReference>
<dbReference type="PRINTS" id="PR00344">
    <property type="entry name" value="BCTRLSENSOR"/>
</dbReference>
<dbReference type="PROSITE" id="PS50110">
    <property type="entry name" value="RESPONSE_REGULATORY"/>
    <property type="match status" value="1"/>
</dbReference>
<dbReference type="InterPro" id="IPR013783">
    <property type="entry name" value="Ig-like_fold"/>
</dbReference>
<dbReference type="SMART" id="SM00387">
    <property type="entry name" value="HATPase_c"/>
    <property type="match status" value="1"/>
</dbReference>
<dbReference type="Pfam" id="PF12833">
    <property type="entry name" value="HTH_18"/>
    <property type="match status" value="1"/>
</dbReference>
<feature type="domain" description="Response regulatory" evidence="9">
    <location>
        <begin position="1123"/>
        <end position="1238"/>
    </location>
</feature>
<evidence type="ECO:0000256" key="6">
    <source>
        <dbReference type="PROSITE-ProRule" id="PRU00169"/>
    </source>
</evidence>
<dbReference type="InterPro" id="IPR036097">
    <property type="entry name" value="HisK_dim/P_sf"/>
</dbReference>
<keyword evidence="5" id="KW-0804">Transcription</keyword>
<comment type="caution">
    <text evidence="10">The sequence shown here is derived from an EMBL/GenBank/DDBJ whole genome shotgun (WGS) entry which is preliminary data.</text>
</comment>
<dbReference type="EMBL" id="SBIW01000001">
    <property type="protein sequence ID" value="RWY57494.1"/>
    <property type="molecule type" value="Genomic_DNA"/>
</dbReference>
<dbReference type="SUPFAM" id="SSF46689">
    <property type="entry name" value="Homeodomain-like"/>
    <property type="match status" value="1"/>
</dbReference>
<gene>
    <name evidence="10" type="ORF">EPL05_02910</name>
</gene>
<dbReference type="Gene3D" id="3.30.565.10">
    <property type="entry name" value="Histidine kinase-like ATPase, C-terminal domain"/>
    <property type="match status" value="1"/>
</dbReference>
<dbReference type="InterPro" id="IPR003594">
    <property type="entry name" value="HATPase_dom"/>
</dbReference>
<dbReference type="GO" id="GO:0000155">
    <property type="term" value="F:phosphorelay sensor kinase activity"/>
    <property type="evidence" value="ECO:0007669"/>
    <property type="project" value="InterPro"/>
</dbReference>
<dbReference type="InterPro" id="IPR011110">
    <property type="entry name" value="Reg_prop"/>
</dbReference>
<dbReference type="PANTHER" id="PTHR43547:SF2">
    <property type="entry name" value="HYBRID SIGNAL TRANSDUCTION HISTIDINE KINASE C"/>
    <property type="match status" value="1"/>
</dbReference>
<comment type="catalytic activity">
    <reaction evidence="1">
        <text>ATP + protein L-histidine = ADP + protein N-phospho-L-histidine.</text>
        <dbReference type="EC" id="2.7.13.3"/>
    </reaction>
</comment>
<dbReference type="SMART" id="SM00448">
    <property type="entry name" value="REC"/>
    <property type="match status" value="1"/>
</dbReference>
<name>A0A444MV33_9SPHI</name>
<dbReference type="InterPro" id="IPR005467">
    <property type="entry name" value="His_kinase_dom"/>
</dbReference>
<dbReference type="SUPFAM" id="SSF47384">
    <property type="entry name" value="Homodimeric domain of signal transducing histidine kinase"/>
    <property type="match status" value="1"/>
</dbReference>
<dbReference type="PROSITE" id="PS50109">
    <property type="entry name" value="HIS_KIN"/>
    <property type="match status" value="1"/>
</dbReference>
<dbReference type="Gene3D" id="1.10.10.60">
    <property type="entry name" value="Homeodomain-like"/>
    <property type="match status" value="1"/>
</dbReference>
<dbReference type="EC" id="2.7.13.3" evidence="2"/>
<keyword evidence="10" id="KW-0808">Transferase</keyword>
<dbReference type="SUPFAM" id="SSF55874">
    <property type="entry name" value="ATPase domain of HSP90 chaperone/DNA topoisomerase II/histidine kinase"/>
    <property type="match status" value="1"/>
</dbReference>
<evidence type="ECO:0000256" key="3">
    <source>
        <dbReference type="ARBA" id="ARBA00022553"/>
    </source>
</evidence>
<dbReference type="PROSITE" id="PS01124">
    <property type="entry name" value="HTH_ARAC_FAMILY_2"/>
    <property type="match status" value="1"/>
</dbReference>
<keyword evidence="10" id="KW-0418">Kinase</keyword>
<dbReference type="Gene3D" id="3.40.50.2300">
    <property type="match status" value="1"/>
</dbReference>
<dbReference type="FunFam" id="2.60.40.10:FF:000791">
    <property type="entry name" value="Two-component system sensor histidine kinase/response regulator"/>
    <property type="match status" value="1"/>
</dbReference>
<evidence type="ECO:0000313" key="11">
    <source>
        <dbReference type="Proteomes" id="UP000286701"/>
    </source>
</evidence>
<reference evidence="10 11" key="1">
    <citation type="submission" date="2019-01" db="EMBL/GenBank/DDBJ databases">
        <title>Mucilaginibacter antarcticum sp. nov., isolated from antarctic soil.</title>
        <authorList>
            <person name="Yan Y.-Q."/>
            <person name="Du Z.-J."/>
        </authorList>
    </citation>
    <scope>NUCLEOTIDE SEQUENCE [LARGE SCALE GENOMIC DNA]</scope>
    <source>
        <strain evidence="10 11">F01003</strain>
    </source>
</reference>
<proteinExistence type="predicted"/>
<sequence length="1372" mass="155853">MTKISARLVCFYLRVVRVTGYVLLFSTTSSFAQSPGITFKHINYEQGLSNSTIEAITQDSQGFIWIGTRDGLNLYDGYRMTVFRNEKGNPGTLSDNYITCLYTDKQNTLWIGTLNGLNRFDETTKSFTSYVKQADANSITGNTINAIMEDADKKLWICTNKGLDVFDRGSKKFSHITNPMLQSSVNYILQDNKENIWIAVDGGLVKYLPGTKSFAMQIKDSGLGINFIQGGLNGQVWLATKGKGLIVLNPDGKYKTYRHSDTNAASLGNDQILSLLRDKAGHIWAGTINGGLNLFNNDTEDFTKYTYQPAKPYSLSQRTISAIFEDRQGNFWIGTHRGGVNLYNPGAKKFNVYRQEVGANSLSYNDVKCFEEDHYRRIWVGTDGGGLNLFNQQQQTFTTYRHRVNDGNSLGSDAVLDITEDRQNRLWISTWGGGLNLMGAAFGSFTSFKNNPASPSSISSDFVQNVYQDKAGALWVGTYFGGLNRFDPTTKKFTRVIADPAGKTKLQGNNIVALNEDADGNLWIGTDDGGLNCYRKQSQRFEHYFDKENKKPDIRVIFTDHTGGLWIGQSGLYKYDRQKNTFSLFTSEAGLGHDFIKGLTEDGQGNLWVSTSNGLVKLNPGTRHANKFNTSDGLQAMEFEVNAYMKTRDGQMFFGGINGFNSFYPRGIKSNHYVPPVYITDFQIFGRSALPGKDSTLEKDISLTQHIKLNYLQSSISFSFAALNYLAPENNKYAYKLTDFDKSFNYTNTAPQATYTNLDPGDYTFTVKAANNDGVWNNTGRSITITITPPWWLTWWFRTLVVLLSLGMAYAIIRYRQNLQLKKLEEEKKEEVHQLQLQFFTNISHEFRTPLTLLLGPLEKLMGNGAQPESRTYQLMYRNATRLMNLINELMDFRKAEAGVLKLNVTPGNITVFMNEITGEFDLWAEQKHIKFTLQNFDLVGKEVYFDRQLLEKILLNLINNAFKYTNDGGEITVKLFFDEREFKPSYQNELKITNTYQARQYMYILVADTGIGISAESIKHLFQRYYRITSTHLGSGIGLAFVKTLTLLHKGCINVYSERNKGTEILIALPVEEADYQVNERWISENKPVLLESVTTEWQQPEVGTDHKEQFAETRANVSARYILLVEDNTELRTFLKEILGSIYQVIEAKDGQEGLAMAHDRAPNMIISDVMMPNMNGIELCKLIKQNEQTKHIPFILLTAKDSLEAKLEGIESGADFYFSKPVSINLLLLTIRNVFLQLDQLKERYTHDYQAEVKETVHSNKDKQFMDQLVTVIEAQLENPDLDVDYLCANLNMSRTKLYELIKRLTGQSIVEFIRTIRLNKAIYIMTHEDASTTEIMMRVGIQTQAYFTKAFKKEFGKTPSQFLNDLKR</sequence>